<feature type="compositionally biased region" description="Low complexity" evidence="2">
    <location>
        <begin position="733"/>
        <end position="742"/>
    </location>
</feature>
<feature type="region of interest" description="Disordered" evidence="2">
    <location>
        <begin position="471"/>
        <end position="503"/>
    </location>
</feature>
<dbReference type="InParanoid" id="A0A1Y1UFQ2"/>
<dbReference type="AlphaFoldDB" id="A0A1Y1UFQ2"/>
<feature type="compositionally biased region" description="Basic residues" evidence="2">
    <location>
        <begin position="47"/>
        <end position="74"/>
    </location>
</feature>
<evidence type="ECO:0000313" key="5">
    <source>
        <dbReference type="Proteomes" id="UP000193218"/>
    </source>
</evidence>
<comment type="caution">
    <text evidence="4">The sequence shown here is derived from an EMBL/GenBank/DDBJ whole genome shotgun (WGS) entry which is preliminary data.</text>
</comment>
<evidence type="ECO:0000256" key="3">
    <source>
        <dbReference type="SAM" id="SignalP"/>
    </source>
</evidence>
<reference evidence="4 5" key="1">
    <citation type="submission" date="2017-03" db="EMBL/GenBank/DDBJ databases">
        <title>Widespread Adenine N6-methylation of Active Genes in Fungi.</title>
        <authorList>
            <consortium name="DOE Joint Genome Institute"/>
            <person name="Mondo S.J."/>
            <person name="Dannebaum R.O."/>
            <person name="Kuo R.C."/>
            <person name="Louie K.B."/>
            <person name="Bewick A.J."/>
            <person name="Labutti K."/>
            <person name="Haridas S."/>
            <person name="Kuo A."/>
            <person name="Salamov A."/>
            <person name="Ahrendt S.R."/>
            <person name="Lau R."/>
            <person name="Bowen B.P."/>
            <person name="Lipzen A."/>
            <person name="Sullivan W."/>
            <person name="Andreopoulos W.B."/>
            <person name="Clum A."/>
            <person name="Lindquist E."/>
            <person name="Daum C."/>
            <person name="Northen T.R."/>
            <person name="Ramamoorthy G."/>
            <person name="Schmitz R.J."/>
            <person name="Gryganskyi A."/>
            <person name="Culley D."/>
            <person name="Magnuson J."/>
            <person name="James T.Y."/>
            <person name="O'Malley M.A."/>
            <person name="Stajich J.E."/>
            <person name="Spatafora J.W."/>
            <person name="Visel A."/>
            <person name="Grigoriev I.V."/>
        </authorList>
    </citation>
    <scope>NUCLEOTIDE SEQUENCE [LARGE SCALE GENOMIC DNA]</scope>
    <source>
        <strain evidence="4 5">NRRL Y-17943</strain>
    </source>
</reference>
<feature type="compositionally biased region" description="Low complexity" evidence="2">
    <location>
        <begin position="575"/>
        <end position="586"/>
    </location>
</feature>
<organism evidence="4 5">
    <name type="scientific">Kockovaella imperatae</name>
    <dbReference type="NCBI Taxonomy" id="4999"/>
    <lineage>
        <taxon>Eukaryota</taxon>
        <taxon>Fungi</taxon>
        <taxon>Dikarya</taxon>
        <taxon>Basidiomycota</taxon>
        <taxon>Agaricomycotina</taxon>
        <taxon>Tremellomycetes</taxon>
        <taxon>Tremellales</taxon>
        <taxon>Cuniculitremaceae</taxon>
        <taxon>Kockovaella</taxon>
    </lineage>
</organism>
<feature type="compositionally biased region" description="Polar residues" evidence="2">
    <location>
        <begin position="555"/>
        <end position="571"/>
    </location>
</feature>
<dbReference type="OrthoDB" id="2596255at2759"/>
<feature type="region of interest" description="Disordered" evidence="2">
    <location>
        <begin position="516"/>
        <end position="599"/>
    </location>
</feature>
<feature type="coiled-coil region" evidence="1">
    <location>
        <begin position="328"/>
        <end position="362"/>
    </location>
</feature>
<sequence length="811" mass="87200">MAASSSQWHSINPHTRPLSLSILELTPLALTLSLTLAAPPSPSLHPSHSHQPHVAHTHNHAHGPKHKKKSRHKRHDSDDELTAVEVDDEGHQVTSSSTDLSNFKDLLSHGVVVSVNGQPWNRIVAHVNELEDEALEGEHEDQEEADWEDGEPDVEQEGSGMVQRRPRRARFTLSARGALHGEEGTLRRRRQSHGEKKDKIKLDKDQAVVVVYGLVPGTEYEIELQVLGLAGSEGEPIASNSVLLPASPASGSGARSRANSLLARSLPVSRSNSVSGSRPILAQPSEASPVSPERPTPPASNSDLPPTPIPTNILNPVDTQAAQIRHMVAAAHAEKDHLQSQIKEARRASQRAEAALRSEIETVKRAIDKAGALDLRAKQKALALQEQVKQGWAGAENAEQQAESLEKGMEALRSRFDDVALHVDDAKAEYNMVKAAEDEVREADRKVRIEEEKKLAEVVGKIDKLKLRKEKKEAEKAELEARLDELERQKEHEERRTVEEKYARRSSAYWWDPHVQNHGHGSGAHHHDHHANSRGSAGRGFQPRHPSYPVRPTHAQPSPTAASFQPNTSSPAFVPAALSGSPAPSSRTPSGSGVNVSAAPFQPSYETTLMPPQLQHRIYLPSERPRPSPTFNPPPSVMADSRSSPTTSNVTSSPSFPPLPGHSPSPEPTSSGPTLASIITRAVMSPTSAAFSGNVTPTQPRPSPPPSTSANVNVRPGAGLRTVSNPSSPVPYGSNSSNHSSGLPSRQTTFGPPPDRSDLSPVSGSGSGPWGSNHTLTGLHRTSTPPIGVLRSNHGRDSPLSPGGSSGNGRP</sequence>
<feature type="compositionally biased region" description="Low complexity" evidence="2">
    <location>
        <begin position="641"/>
        <end position="654"/>
    </location>
</feature>
<feature type="compositionally biased region" description="Pro residues" evidence="2">
    <location>
        <begin position="655"/>
        <end position="667"/>
    </location>
</feature>
<feature type="signal peptide" evidence="3">
    <location>
        <begin position="1"/>
        <end position="37"/>
    </location>
</feature>
<proteinExistence type="predicted"/>
<feature type="compositionally biased region" description="Acidic residues" evidence="2">
    <location>
        <begin position="78"/>
        <end position="88"/>
    </location>
</feature>
<feature type="compositionally biased region" description="Basic and acidic residues" evidence="2">
    <location>
        <begin position="179"/>
        <end position="200"/>
    </location>
</feature>
<feature type="compositionally biased region" description="Pro residues" evidence="2">
    <location>
        <begin position="627"/>
        <end position="636"/>
    </location>
</feature>
<feature type="region of interest" description="Disordered" evidence="2">
    <location>
        <begin position="39"/>
        <end position="98"/>
    </location>
</feature>
<evidence type="ECO:0008006" key="6">
    <source>
        <dbReference type="Google" id="ProtNLM"/>
    </source>
</evidence>
<feature type="compositionally biased region" description="Acidic residues" evidence="2">
    <location>
        <begin position="135"/>
        <end position="156"/>
    </location>
</feature>
<dbReference type="GeneID" id="33554768"/>
<evidence type="ECO:0000256" key="1">
    <source>
        <dbReference type="SAM" id="Coils"/>
    </source>
</evidence>
<dbReference type="Proteomes" id="UP000193218">
    <property type="component" value="Unassembled WGS sequence"/>
</dbReference>
<feature type="region of interest" description="Disordered" evidence="2">
    <location>
        <begin position="265"/>
        <end position="310"/>
    </location>
</feature>
<dbReference type="STRING" id="4999.A0A1Y1UFQ2"/>
<dbReference type="RefSeq" id="XP_021870024.1">
    <property type="nucleotide sequence ID" value="XM_022012960.1"/>
</dbReference>
<keyword evidence="3" id="KW-0732">Signal</keyword>
<feature type="compositionally biased region" description="Polar residues" evidence="2">
    <location>
        <begin position="685"/>
        <end position="695"/>
    </location>
</feature>
<feature type="chain" id="PRO_5012666027" description="Fibronectin type-III domain-containing protein" evidence="3">
    <location>
        <begin position="38"/>
        <end position="811"/>
    </location>
</feature>
<dbReference type="EMBL" id="NBSH01000009">
    <property type="protein sequence ID" value="ORX35895.1"/>
    <property type="molecule type" value="Genomic_DNA"/>
</dbReference>
<feature type="compositionally biased region" description="Polar residues" evidence="2">
    <location>
        <begin position="773"/>
        <end position="785"/>
    </location>
</feature>
<accession>A0A1Y1UFQ2</accession>
<evidence type="ECO:0000313" key="4">
    <source>
        <dbReference type="EMBL" id="ORX35895.1"/>
    </source>
</evidence>
<feature type="region of interest" description="Disordered" evidence="2">
    <location>
        <begin position="135"/>
        <end position="200"/>
    </location>
</feature>
<evidence type="ECO:0000256" key="2">
    <source>
        <dbReference type="SAM" id="MobiDB-lite"/>
    </source>
</evidence>
<name>A0A1Y1UFQ2_9TREE</name>
<protein>
    <recommendedName>
        <fullName evidence="6">Fibronectin type-III domain-containing protein</fullName>
    </recommendedName>
</protein>
<keyword evidence="1" id="KW-0175">Coiled coil</keyword>
<feature type="region of interest" description="Disordered" evidence="2">
    <location>
        <begin position="620"/>
        <end position="811"/>
    </location>
</feature>
<keyword evidence="5" id="KW-1185">Reference proteome</keyword>
<gene>
    <name evidence="4" type="ORF">BD324DRAFT_509600</name>
</gene>